<dbReference type="InterPro" id="IPR000262">
    <property type="entry name" value="FMN-dep_DH"/>
</dbReference>
<organism evidence="9 10">
    <name type="scientific">Martelella radicis</name>
    <dbReference type="NCBI Taxonomy" id="1397476"/>
    <lineage>
        <taxon>Bacteria</taxon>
        <taxon>Pseudomonadati</taxon>
        <taxon>Pseudomonadota</taxon>
        <taxon>Alphaproteobacteria</taxon>
        <taxon>Hyphomicrobiales</taxon>
        <taxon>Aurantimonadaceae</taxon>
        <taxon>Martelella</taxon>
    </lineage>
</organism>
<comment type="cofactor">
    <cofactor evidence="1">
        <name>FMN</name>
        <dbReference type="ChEBI" id="CHEBI:58210"/>
    </cofactor>
</comment>
<dbReference type="PANTHER" id="PTHR10578">
    <property type="entry name" value="S -2-HYDROXY-ACID OXIDASE-RELATED"/>
    <property type="match status" value="1"/>
</dbReference>
<feature type="binding site" evidence="7">
    <location>
        <position position="281"/>
    </location>
    <ligand>
        <name>glyoxylate</name>
        <dbReference type="ChEBI" id="CHEBI:36655"/>
    </ligand>
</feature>
<evidence type="ECO:0000256" key="4">
    <source>
        <dbReference type="ARBA" id="ARBA00023002"/>
    </source>
</evidence>
<feature type="binding site" evidence="7">
    <location>
        <position position="167"/>
    </location>
    <ligand>
        <name>glyoxylate</name>
        <dbReference type="ChEBI" id="CHEBI:36655"/>
    </ligand>
</feature>
<dbReference type="InterPro" id="IPR037396">
    <property type="entry name" value="FMN_HAD"/>
</dbReference>
<comment type="similarity">
    <text evidence="5">Belongs to the FMN-dependent alpha-hydroxy acid dehydrogenase family.</text>
</comment>
<dbReference type="Proteomes" id="UP000530571">
    <property type="component" value="Unassembled WGS sequence"/>
</dbReference>
<evidence type="ECO:0000256" key="3">
    <source>
        <dbReference type="ARBA" id="ARBA00022643"/>
    </source>
</evidence>
<dbReference type="AlphaFoldDB" id="A0A7W6KPJ1"/>
<evidence type="ECO:0000256" key="5">
    <source>
        <dbReference type="ARBA" id="ARBA00024042"/>
    </source>
</evidence>
<evidence type="ECO:0000313" key="9">
    <source>
        <dbReference type="EMBL" id="MBB4123799.1"/>
    </source>
</evidence>
<dbReference type="SUPFAM" id="SSF51395">
    <property type="entry name" value="FMN-linked oxidoreductases"/>
    <property type="match status" value="1"/>
</dbReference>
<feature type="binding site" evidence="7">
    <location>
        <position position="254"/>
    </location>
    <ligand>
        <name>FMN</name>
        <dbReference type="ChEBI" id="CHEBI:58210"/>
    </ligand>
</feature>
<feature type="active site" description="Proton acceptor" evidence="6">
    <location>
        <position position="278"/>
    </location>
</feature>
<feature type="binding site" evidence="7">
    <location>
        <begin position="309"/>
        <end position="313"/>
    </location>
    <ligand>
        <name>FMN</name>
        <dbReference type="ChEBI" id="CHEBI:58210"/>
    </ligand>
</feature>
<dbReference type="EMBL" id="JACIDZ010000014">
    <property type="protein sequence ID" value="MBB4123799.1"/>
    <property type="molecule type" value="Genomic_DNA"/>
</dbReference>
<feature type="binding site" evidence="7">
    <location>
        <begin position="332"/>
        <end position="333"/>
    </location>
    <ligand>
        <name>FMN</name>
        <dbReference type="ChEBI" id="CHEBI:58210"/>
    </ligand>
</feature>
<dbReference type="Pfam" id="PF01070">
    <property type="entry name" value="FMN_dh"/>
    <property type="match status" value="1"/>
</dbReference>
<evidence type="ECO:0000256" key="7">
    <source>
        <dbReference type="PIRSR" id="PIRSR000138-2"/>
    </source>
</evidence>
<dbReference type="PROSITE" id="PS51349">
    <property type="entry name" value="FMN_HYDROXY_ACID_DH_2"/>
    <property type="match status" value="1"/>
</dbReference>
<dbReference type="GO" id="GO:0016853">
    <property type="term" value="F:isomerase activity"/>
    <property type="evidence" value="ECO:0007669"/>
    <property type="project" value="UniProtKB-KW"/>
</dbReference>
<reference evidence="9 10" key="1">
    <citation type="submission" date="2020-08" db="EMBL/GenBank/DDBJ databases">
        <title>Genomic Encyclopedia of Type Strains, Phase IV (KMG-IV): sequencing the most valuable type-strain genomes for metagenomic binning, comparative biology and taxonomic classification.</title>
        <authorList>
            <person name="Goeker M."/>
        </authorList>
    </citation>
    <scope>NUCLEOTIDE SEQUENCE [LARGE SCALE GENOMIC DNA]</scope>
    <source>
        <strain evidence="9 10">DSM 28101</strain>
    </source>
</reference>
<evidence type="ECO:0000256" key="2">
    <source>
        <dbReference type="ARBA" id="ARBA00022630"/>
    </source>
</evidence>
<feature type="binding site" evidence="7">
    <location>
        <position position="278"/>
    </location>
    <ligand>
        <name>glyoxylate</name>
        <dbReference type="ChEBI" id="CHEBI:36655"/>
    </ligand>
</feature>
<dbReference type="InterPro" id="IPR013785">
    <property type="entry name" value="Aldolase_TIM"/>
</dbReference>
<evidence type="ECO:0000256" key="1">
    <source>
        <dbReference type="ARBA" id="ARBA00001917"/>
    </source>
</evidence>
<proteinExistence type="inferred from homology"/>
<keyword evidence="4" id="KW-0560">Oxidoreductase</keyword>
<comment type="caution">
    <text evidence="9">The sequence shown here is derived from an EMBL/GenBank/DDBJ whole genome shotgun (WGS) entry which is preliminary data.</text>
</comment>
<name>A0A7W6KPJ1_9HYPH</name>
<feature type="binding site" evidence="7">
    <location>
        <position position="158"/>
    </location>
    <ligand>
        <name>FMN</name>
        <dbReference type="ChEBI" id="CHEBI:58210"/>
    </ligand>
</feature>
<keyword evidence="2 7" id="KW-0285">Flavoprotein</keyword>
<evidence type="ECO:0000259" key="8">
    <source>
        <dbReference type="PROSITE" id="PS51349"/>
    </source>
</evidence>
<dbReference type="InterPro" id="IPR012133">
    <property type="entry name" value="Alpha-hydoxy_acid_DH_FMN"/>
</dbReference>
<feature type="binding site" evidence="7">
    <location>
        <position position="26"/>
    </location>
    <ligand>
        <name>glyoxylate</name>
        <dbReference type="ChEBI" id="CHEBI:36655"/>
    </ligand>
</feature>
<feature type="binding site" evidence="7">
    <location>
        <position position="130"/>
    </location>
    <ligand>
        <name>FMN</name>
        <dbReference type="ChEBI" id="CHEBI:58210"/>
    </ligand>
</feature>
<gene>
    <name evidence="9" type="ORF">GGR30_003747</name>
</gene>
<dbReference type="GO" id="GO:0016491">
    <property type="term" value="F:oxidoreductase activity"/>
    <property type="evidence" value="ECO:0007669"/>
    <property type="project" value="UniProtKB-KW"/>
</dbReference>
<keyword evidence="9" id="KW-0413">Isomerase</keyword>
<accession>A0A7W6KPJ1</accession>
<evidence type="ECO:0000313" key="10">
    <source>
        <dbReference type="Proteomes" id="UP000530571"/>
    </source>
</evidence>
<feature type="domain" description="FMN hydroxy acid dehydrogenase" evidence="8">
    <location>
        <begin position="1"/>
        <end position="381"/>
    </location>
</feature>
<keyword evidence="3 7" id="KW-0288">FMN</keyword>
<dbReference type="GO" id="GO:0010181">
    <property type="term" value="F:FMN binding"/>
    <property type="evidence" value="ECO:0007669"/>
    <property type="project" value="InterPro"/>
</dbReference>
<keyword evidence="10" id="KW-1185">Reference proteome</keyword>
<dbReference type="RefSeq" id="WP_183489453.1">
    <property type="nucleotide sequence ID" value="NZ_JACIDZ010000014.1"/>
</dbReference>
<feature type="binding site" evidence="7">
    <location>
        <begin position="80"/>
        <end position="82"/>
    </location>
    <ligand>
        <name>FMN</name>
        <dbReference type="ChEBI" id="CHEBI:58210"/>
    </ligand>
</feature>
<dbReference type="PANTHER" id="PTHR10578:SF107">
    <property type="entry name" value="2-HYDROXYACID OXIDASE 1"/>
    <property type="match status" value="1"/>
</dbReference>
<sequence length="381" mass="40424">MSRSLISVEDLRRRAKARMPRFAFDYIDGGAGREMALQRSEAAFRETCLTPHVLVNSATPADLGTRFLGRDWTLPFGIAPMGLPGLAWPGADLMMARAAEAAGAPMVAATPGTARLEAVRHAAPTASMFQLYVGASAEITEDLIARAERAGYDTLIVTADVPRPGKRLRDLRNGFSLPLRPGPRMLADLLRCPAWSLATARHGSPSLVNLADYAAPGASASGLAALMARQSSGRLDWQVFAEIRKRWSGKLVLKGVMTADDALKAHEAGADAVWISSHGGRQLDSAPATLTALRQIRSALPPDVPLAVDGGVRSGEDILKALEAGADFVFIGRPFLYAIGALRAAGPSALLEMFAAELEAAMALTGRRSCTRDGGERQKAC</sequence>
<dbReference type="Gene3D" id="3.20.20.70">
    <property type="entry name" value="Aldolase class I"/>
    <property type="match status" value="1"/>
</dbReference>
<protein>
    <submittedName>
        <fullName evidence="9">Isopentenyl diphosphate isomerase/L-lactate dehydrogenase-like FMN-dependent dehydrogenase</fullName>
    </submittedName>
</protein>
<feature type="binding site" evidence="7">
    <location>
        <position position="132"/>
    </location>
    <ligand>
        <name>glyoxylate</name>
        <dbReference type="ChEBI" id="CHEBI:36655"/>
    </ligand>
</feature>
<evidence type="ECO:0000256" key="6">
    <source>
        <dbReference type="PIRSR" id="PIRSR000138-1"/>
    </source>
</evidence>
<dbReference type="CDD" id="cd02809">
    <property type="entry name" value="alpha_hydroxyacid_oxid_FMN"/>
    <property type="match status" value="1"/>
</dbReference>
<feature type="binding site" evidence="7">
    <location>
        <position position="276"/>
    </location>
    <ligand>
        <name>FMN</name>
        <dbReference type="ChEBI" id="CHEBI:58210"/>
    </ligand>
</feature>
<dbReference type="PIRSF" id="PIRSF000138">
    <property type="entry name" value="Al-hdrx_acd_dh"/>
    <property type="match status" value="1"/>
</dbReference>